<dbReference type="Proteomes" id="UP000692954">
    <property type="component" value="Unassembled WGS sequence"/>
</dbReference>
<keyword evidence="3" id="KW-1185">Reference proteome</keyword>
<evidence type="ECO:0008006" key="4">
    <source>
        <dbReference type="Google" id="ProtNLM"/>
    </source>
</evidence>
<dbReference type="AlphaFoldDB" id="A0A8S1L900"/>
<feature type="transmembrane region" description="Helical" evidence="1">
    <location>
        <begin position="217"/>
        <end position="237"/>
    </location>
</feature>
<organism evidence="2 3">
    <name type="scientific">Paramecium sonneborni</name>
    <dbReference type="NCBI Taxonomy" id="65129"/>
    <lineage>
        <taxon>Eukaryota</taxon>
        <taxon>Sar</taxon>
        <taxon>Alveolata</taxon>
        <taxon>Ciliophora</taxon>
        <taxon>Intramacronucleata</taxon>
        <taxon>Oligohymenophorea</taxon>
        <taxon>Peniculida</taxon>
        <taxon>Parameciidae</taxon>
        <taxon>Paramecium</taxon>
    </lineage>
</organism>
<keyword evidence="1" id="KW-0472">Membrane</keyword>
<name>A0A8S1L900_9CILI</name>
<accession>A0A8S1L900</accession>
<keyword evidence="1" id="KW-0812">Transmembrane</keyword>
<evidence type="ECO:0000256" key="1">
    <source>
        <dbReference type="SAM" id="Phobius"/>
    </source>
</evidence>
<evidence type="ECO:0000313" key="2">
    <source>
        <dbReference type="EMBL" id="CAD8061286.1"/>
    </source>
</evidence>
<dbReference type="EMBL" id="CAJJDN010000015">
    <property type="protein sequence ID" value="CAD8061286.1"/>
    <property type="molecule type" value="Genomic_DNA"/>
</dbReference>
<comment type="caution">
    <text evidence="2">The sequence shown here is derived from an EMBL/GenBank/DDBJ whole genome shotgun (WGS) entry which is preliminary data.</text>
</comment>
<keyword evidence="1" id="KW-1133">Transmembrane helix</keyword>
<gene>
    <name evidence="2" type="ORF">PSON_ATCC_30995.1.T0150226</name>
</gene>
<dbReference type="OrthoDB" id="10251424at2759"/>
<reference evidence="2" key="1">
    <citation type="submission" date="2021-01" db="EMBL/GenBank/DDBJ databases">
        <authorList>
            <consortium name="Genoscope - CEA"/>
            <person name="William W."/>
        </authorList>
    </citation>
    <scope>NUCLEOTIDE SEQUENCE</scope>
</reference>
<evidence type="ECO:0000313" key="3">
    <source>
        <dbReference type="Proteomes" id="UP000692954"/>
    </source>
</evidence>
<sequence>MQQSKNNFLSSKDNQQNQQPQNSYIKHLLQTMKKLLSKKHQEYPKVQGQPNSKYELYSCLISELKKLEQPISDEEFLRGKSIAIPIIYLNLERQADRLEEQIKTRHFQWDQMLYHSMKAYLETSLNNSFNITKKSYIEFITFSSVLQQKCTGQTNSATHLKIKEKLKCKIMFIIYIFNFKHKRSFLLIKQKRFLNKSSLHFLFSHKSCNHFLYNLKIYLLLLLILRILLSTKLFFLIKQL</sequence>
<protein>
    <recommendedName>
        <fullName evidence="4">Transmembrane protein</fullName>
    </recommendedName>
</protein>
<proteinExistence type="predicted"/>